<evidence type="ECO:0000256" key="1">
    <source>
        <dbReference type="ARBA" id="ARBA00004687"/>
    </source>
</evidence>
<keyword evidence="5" id="KW-1185">Reference proteome</keyword>
<dbReference type="Pfam" id="PF01650">
    <property type="entry name" value="Peptidase_C13"/>
    <property type="match status" value="1"/>
</dbReference>
<reference evidence="6" key="1">
    <citation type="submission" date="2022-11" db="UniProtKB">
        <authorList>
            <consortium name="WormBaseParasite"/>
        </authorList>
    </citation>
    <scope>IDENTIFICATION</scope>
</reference>
<name>A0A914XQF9_9BILA</name>
<dbReference type="InterPro" id="IPR028361">
    <property type="entry name" value="GPI_transamidase"/>
</dbReference>
<evidence type="ECO:0000313" key="6">
    <source>
        <dbReference type="WBParaSite" id="PSU_v2.g10245.t1"/>
    </source>
</evidence>
<evidence type="ECO:0000256" key="4">
    <source>
        <dbReference type="ARBA" id="ARBA00022729"/>
    </source>
</evidence>
<organism evidence="5 6">
    <name type="scientific">Panagrolaimus superbus</name>
    <dbReference type="NCBI Taxonomy" id="310955"/>
    <lineage>
        <taxon>Eukaryota</taxon>
        <taxon>Metazoa</taxon>
        <taxon>Ecdysozoa</taxon>
        <taxon>Nematoda</taxon>
        <taxon>Chromadorea</taxon>
        <taxon>Rhabditida</taxon>
        <taxon>Tylenchina</taxon>
        <taxon>Panagrolaimomorpha</taxon>
        <taxon>Panagrolaimoidea</taxon>
        <taxon>Panagrolaimidae</taxon>
        <taxon>Panagrolaimus</taxon>
    </lineage>
</organism>
<accession>A0A914XQF9</accession>
<sequence>MLMSRIFSSEIFNIPSLRENLYGLDVEVDYRGYEVSVENFIRVLTGRLSEGTPRNKRLLSDHQSNILIYMSGHGGDGFLKFQDHTELTSTDVAEAIETMSQNKRYNEVLFIVDSCQSASMYSEITSPNVVSTASALVGEDSLSYQRDEDIGVYVIDRYAYFAHRFIEDHLIGSDPLQANVSLTQFLNSCPKRDCISTVGISTENYRRPTDRVRAADFFGSRKYQKVLKQKYEIMEEWENIPTNLDESKAKWANVLKDTEFHSLF</sequence>
<dbReference type="PANTHER" id="PTHR48067:SF1">
    <property type="entry name" value="GPI-ANCHOR TRANSAMIDASE"/>
    <property type="match status" value="1"/>
</dbReference>
<evidence type="ECO:0000256" key="3">
    <source>
        <dbReference type="ARBA" id="ARBA00022502"/>
    </source>
</evidence>
<dbReference type="AlphaFoldDB" id="A0A914XQF9"/>
<evidence type="ECO:0000256" key="2">
    <source>
        <dbReference type="ARBA" id="ARBA00009941"/>
    </source>
</evidence>
<dbReference type="Proteomes" id="UP000887577">
    <property type="component" value="Unplaced"/>
</dbReference>
<dbReference type="GO" id="GO:0016255">
    <property type="term" value="P:attachment of GPI anchor to protein"/>
    <property type="evidence" value="ECO:0007669"/>
    <property type="project" value="InterPro"/>
</dbReference>
<dbReference type="Gene3D" id="3.40.50.1460">
    <property type="match status" value="1"/>
</dbReference>
<keyword evidence="4" id="KW-0732">Signal</keyword>
<dbReference type="GO" id="GO:0042765">
    <property type="term" value="C:GPI-anchor transamidase complex"/>
    <property type="evidence" value="ECO:0007669"/>
    <property type="project" value="InterPro"/>
</dbReference>
<dbReference type="GO" id="GO:0006508">
    <property type="term" value="P:proteolysis"/>
    <property type="evidence" value="ECO:0007669"/>
    <property type="project" value="InterPro"/>
</dbReference>
<comment type="similarity">
    <text evidence="2">Belongs to the peptidase C13 family.</text>
</comment>
<evidence type="ECO:0000313" key="5">
    <source>
        <dbReference type="Proteomes" id="UP000887577"/>
    </source>
</evidence>
<keyword evidence="3" id="KW-0337">GPI-anchor biosynthesis</keyword>
<protein>
    <submittedName>
        <fullName evidence="6">GPI-anchor transamidase</fullName>
    </submittedName>
</protein>
<dbReference type="GO" id="GO:0006506">
    <property type="term" value="P:GPI anchor biosynthetic process"/>
    <property type="evidence" value="ECO:0007669"/>
    <property type="project" value="UniProtKB-KW"/>
</dbReference>
<dbReference type="InterPro" id="IPR001096">
    <property type="entry name" value="Peptidase_C13"/>
</dbReference>
<dbReference type="PANTHER" id="PTHR48067">
    <property type="entry name" value="GPI-ANCHOR TRANSAMIDASE"/>
    <property type="match status" value="1"/>
</dbReference>
<dbReference type="PRINTS" id="PR00776">
    <property type="entry name" value="HEMOGLOBNASE"/>
</dbReference>
<dbReference type="WBParaSite" id="PSU_v2.g10245.t1">
    <property type="protein sequence ID" value="PSU_v2.g10245.t1"/>
    <property type="gene ID" value="PSU_v2.g10245"/>
</dbReference>
<comment type="pathway">
    <text evidence="1">Glycolipid biosynthesis; glycosylphosphatidylinositol-anchor biosynthesis.</text>
</comment>
<dbReference type="GO" id="GO:0003923">
    <property type="term" value="F:GPI-anchor transamidase activity"/>
    <property type="evidence" value="ECO:0007669"/>
    <property type="project" value="InterPro"/>
</dbReference>
<proteinExistence type="inferred from homology"/>